<dbReference type="SUPFAM" id="SSF56024">
    <property type="entry name" value="Phospholipase D/nuclease"/>
    <property type="match status" value="2"/>
</dbReference>
<dbReference type="GO" id="GO:0016042">
    <property type="term" value="P:lipid catabolic process"/>
    <property type="evidence" value="ECO:0007669"/>
    <property type="project" value="UniProtKB-KW"/>
</dbReference>
<dbReference type="SMART" id="SM00155">
    <property type="entry name" value="PLDc"/>
    <property type="match status" value="2"/>
</dbReference>
<keyword evidence="1" id="KW-0378">Hydrolase</keyword>
<dbReference type="InterPro" id="IPR025202">
    <property type="entry name" value="PLD-like_dom"/>
</dbReference>
<dbReference type="CDD" id="cd09128">
    <property type="entry name" value="PLDc_unchar1_2"/>
    <property type="match status" value="1"/>
</dbReference>
<keyword evidence="4" id="KW-1133">Transmembrane helix</keyword>
<sequence>MLRPVALVALLVAGVATPAVVPAATPTEPAIVATVPNPVADGDAGESVVLAAPDGTDLGAYALDDGESRVRLPNRTVSGRVVLTAAPERVRNRTDRRVLDVALPALSNAGERLRLLRGNRTVSTLRYGDAPEGERYRNGTWTPVGATDYPVVAGGAGEARAFVLPDATGPPLAAIRNATERVWLAGYTFTSARATRALANASERGADVRVLVEGGPVGGMSRTQARRLETLVAAGVAVRAVTGPHARYAYHHAKYAVADDRAVVLTENWKPSGTGGADSRGWGAVVSEPSVVAGLARTFEGDFAWRAAVPWDEYRAGRTFAADNATAGTYPTAFAPERVAFESARLLVAPDNAESAVLARLRAANETLRVVQMSVGGPDQAFVRETVAAARRGVEVRLLLSGAWYVREDNGAVVERLNRVAEREGLDLEARLAVPSGYGKIHAKGVVADDTVLLGSLNWNDNSARANREVVLALTGDAADYYRRVFDADWRASGPGTTLPGGVVAVLAVAALACLLAARRVEFE</sequence>
<dbReference type="Proteomes" id="UP001596398">
    <property type="component" value="Unassembled WGS sequence"/>
</dbReference>
<evidence type="ECO:0000259" key="5">
    <source>
        <dbReference type="PROSITE" id="PS50035"/>
    </source>
</evidence>
<dbReference type="GeneID" id="79267868"/>
<feature type="domain" description="PLD phosphodiesterase" evidence="5">
    <location>
        <begin position="437"/>
        <end position="463"/>
    </location>
</feature>
<protein>
    <submittedName>
        <fullName evidence="6">Phospholipase D-like domain-containing protein</fullName>
    </submittedName>
</protein>
<dbReference type="RefSeq" id="WP_276234312.1">
    <property type="nucleotide sequence ID" value="NZ_CP119802.1"/>
</dbReference>
<dbReference type="Gene3D" id="3.30.870.10">
    <property type="entry name" value="Endonuclease Chain A"/>
    <property type="match status" value="2"/>
</dbReference>
<dbReference type="InterPro" id="IPR001736">
    <property type="entry name" value="PLipase_D/transphosphatidylase"/>
</dbReference>
<accession>A0ABD5ZS39</accession>
<dbReference type="PANTHER" id="PTHR43856">
    <property type="entry name" value="CARDIOLIPIN HYDROLASE"/>
    <property type="match status" value="1"/>
</dbReference>
<dbReference type="PROSITE" id="PS50035">
    <property type="entry name" value="PLD"/>
    <property type="match status" value="1"/>
</dbReference>
<dbReference type="GO" id="GO:0016787">
    <property type="term" value="F:hydrolase activity"/>
    <property type="evidence" value="ECO:0007669"/>
    <property type="project" value="UniProtKB-KW"/>
</dbReference>
<evidence type="ECO:0000256" key="3">
    <source>
        <dbReference type="ARBA" id="ARBA00023098"/>
    </source>
</evidence>
<evidence type="ECO:0000256" key="2">
    <source>
        <dbReference type="ARBA" id="ARBA00022963"/>
    </source>
</evidence>
<dbReference type="EMBL" id="JBHTAP010000001">
    <property type="protein sequence ID" value="MFC7236160.1"/>
    <property type="molecule type" value="Genomic_DNA"/>
</dbReference>
<comment type="caution">
    <text evidence="6">The sequence shown here is derived from an EMBL/GenBank/DDBJ whole genome shotgun (WGS) entry which is preliminary data.</text>
</comment>
<organism evidence="6 7">
    <name type="scientific">Halosegnis marinus</name>
    <dbReference type="NCBI Taxonomy" id="3034023"/>
    <lineage>
        <taxon>Archaea</taxon>
        <taxon>Methanobacteriati</taxon>
        <taxon>Methanobacteriota</taxon>
        <taxon>Stenosarchaea group</taxon>
        <taxon>Halobacteria</taxon>
        <taxon>Halobacteriales</taxon>
        <taxon>Natronomonadaceae</taxon>
        <taxon>Halosegnis</taxon>
    </lineage>
</organism>
<dbReference type="Pfam" id="PF13091">
    <property type="entry name" value="PLDc_2"/>
    <property type="match status" value="2"/>
</dbReference>
<dbReference type="InterPro" id="IPR051406">
    <property type="entry name" value="PLD_domain"/>
</dbReference>
<gene>
    <name evidence="6" type="ORF">ACFQJ4_12615</name>
</gene>
<keyword evidence="2" id="KW-0442">Lipid degradation</keyword>
<evidence type="ECO:0000256" key="4">
    <source>
        <dbReference type="SAM" id="Phobius"/>
    </source>
</evidence>
<keyword evidence="3" id="KW-0443">Lipid metabolism</keyword>
<name>A0ABD5ZS39_9EURY</name>
<dbReference type="AlphaFoldDB" id="A0ABD5ZS39"/>
<keyword evidence="7" id="KW-1185">Reference proteome</keyword>
<evidence type="ECO:0000256" key="1">
    <source>
        <dbReference type="ARBA" id="ARBA00022801"/>
    </source>
</evidence>
<proteinExistence type="predicted"/>
<keyword evidence="4" id="KW-0812">Transmembrane</keyword>
<dbReference type="PANTHER" id="PTHR43856:SF1">
    <property type="entry name" value="MITOCHONDRIAL CARDIOLIPIN HYDROLASE"/>
    <property type="match status" value="1"/>
</dbReference>
<evidence type="ECO:0000313" key="6">
    <source>
        <dbReference type="EMBL" id="MFC7236160.1"/>
    </source>
</evidence>
<evidence type="ECO:0000313" key="7">
    <source>
        <dbReference type="Proteomes" id="UP001596398"/>
    </source>
</evidence>
<keyword evidence="4" id="KW-0472">Membrane</keyword>
<feature type="transmembrane region" description="Helical" evidence="4">
    <location>
        <begin position="499"/>
        <end position="518"/>
    </location>
</feature>
<reference evidence="6 7" key="1">
    <citation type="journal article" date="2019" name="Int. J. Syst. Evol. Microbiol.">
        <title>The Global Catalogue of Microorganisms (GCM) 10K type strain sequencing project: providing services to taxonomists for standard genome sequencing and annotation.</title>
        <authorList>
            <consortium name="The Broad Institute Genomics Platform"/>
            <consortium name="The Broad Institute Genome Sequencing Center for Infectious Disease"/>
            <person name="Wu L."/>
            <person name="Ma J."/>
        </authorList>
    </citation>
    <scope>NUCLEOTIDE SEQUENCE [LARGE SCALE GENOMIC DNA]</scope>
    <source>
        <strain evidence="6 7">DT85</strain>
    </source>
</reference>